<feature type="non-terminal residue" evidence="1">
    <location>
        <position position="92"/>
    </location>
</feature>
<name>A0A9N9ER71_9GLOM</name>
<evidence type="ECO:0000313" key="2">
    <source>
        <dbReference type="Proteomes" id="UP000789831"/>
    </source>
</evidence>
<comment type="caution">
    <text evidence="1">The sequence shown here is derived from an EMBL/GenBank/DDBJ whole genome shotgun (WGS) entry which is preliminary data.</text>
</comment>
<evidence type="ECO:0000313" key="1">
    <source>
        <dbReference type="EMBL" id="CAG8682054.1"/>
    </source>
</evidence>
<sequence>VRDEIELSFGERWDEPGLEGYIAAMLDPRFKDLSFESEKFETTKNELRHQMKKDMRNIYPTTYASENHVPSLLNSLFEEAPRQVCPVETELK</sequence>
<keyword evidence="2" id="KW-1185">Reference proteome</keyword>
<accession>A0A9N9ER71</accession>
<dbReference type="EMBL" id="CAJVPL010010796">
    <property type="protein sequence ID" value="CAG8682054.1"/>
    <property type="molecule type" value="Genomic_DNA"/>
</dbReference>
<organism evidence="1 2">
    <name type="scientific">Ambispora gerdemannii</name>
    <dbReference type="NCBI Taxonomy" id="144530"/>
    <lineage>
        <taxon>Eukaryota</taxon>
        <taxon>Fungi</taxon>
        <taxon>Fungi incertae sedis</taxon>
        <taxon>Mucoromycota</taxon>
        <taxon>Glomeromycotina</taxon>
        <taxon>Glomeromycetes</taxon>
        <taxon>Archaeosporales</taxon>
        <taxon>Ambisporaceae</taxon>
        <taxon>Ambispora</taxon>
    </lineage>
</organism>
<gene>
    <name evidence="1" type="ORF">AGERDE_LOCUS12713</name>
</gene>
<protein>
    <submittedName>
        <fullName evidence="1">10690_t:CDS:1</fullName>
    </submittedName>
</protein>
<dbReference type="AlphaFoldDB" id="A0A9N9ER71"/>
<dbReference type="OrthoDB" id="2441133at2759"/>
<proteinExistence type="predicted"/>
<dbReference type="Proteomes" id="UP000789831">
    <property type="component" value="Unassembled WGS sequence"/>
</dbReference>
<reference evidence="1" key="1">
    <citation type="submission" date="2021-06" db="EMBL/GenBank/DDBJ databases">
        <authorList>
            <person name="Kallberg Y."/>
            <person name="Tangrot J."/>
            <person name="Rosling A."/>
        </authorList>
    </citation>
    <scope>NUCLEOTIDE SEQUENCE</scope>
    <source>
        <strain evidence="1">MT106</strain>
    </source>
</reference>
<feature type="non-terminal residue" evidence="1">
    <location>
        <position position="1"/>
    </location>
</feature>